<dbReference type="InterPro" id="IPR050879">
    <property type="entry name" value="Acyltransferase_3"/>
</dbReference>
<dbReference type="EC" id="2.3.1.-" evidence="3"/>
<feature type="transmembrane region" description="Helical" evidence="1">
    <location>
        <begin position="321"/>
        <end position="342"/>
    </location>
</feature>
<dbReference type="Pfam" id="PF01757">
    <property type="entry name" value="Acyl_transf_3"/>
    <property type="match status" value="1"/>
</dbReference>
<comment type="caution">
    <text evidence="3">The sequence shown here is derived from an EMBL/GenBank/DDBJ whole genome shotgun (WGS) entry which is preliminary data.</text>
</comment>
<feature type="domain" description="Acyltransferase 3" evidence="2">
    <location>
        <begin position="33"/>
        <end position="337"/>
    </location>
</feature>
<evidence type="ECO:0000256" key="1">
    <source>
        <dbReference type="SAM" id="Phobius"/>
    </source>
</evidence>
<feature type="transmembrane region" description="Helical" evidence="1">
    <location>
        <begin position="57"/>
        <end position="83"/>
    </location>
</feature>
<dbReference type="GO" id="GO:0016020">
    <property type="term" value="C:membrane"/>
    <property type="evidence" value="ECO:0007669"/>
    <property type="project" value="TreeGrafter"/>
</dbReference>
<feature type="transmembrane region" description="Helical" evidence="1">
    <location>
        <begin position="151"/>
        <end position="172"/>
    </location>
</feature>
<dbReference type="InterPro" id="IPR002656">
    <property type="entry name" value="Acyl_transf_3_dom"/>
</dbReference>
<feature type="transmembrane region" description="Helical" evidence="1">
    <location>
        <begin position="104"/>
        <end position="122"/>
    </location>
</feature>
<keyword evidence="1" id="KW-0812">Transmembrane</keyword>
<protein>
    <submittedName>
        <fullName evidence="3">O-acetyltransferase OatA</fullName>
        <ecNumber evidence="3">2.3.1.-</ecNumber>
    </submittedName>
</protein>
<feature type="transmembrane region" description="Helical" evidence="1">
    <location>
        <begin position="289"/>
        <end position="309"/>
    </location>
</feature>
<dbReference type="EMBL" id="MASI01000007">
    <property type="protein sequence ID" value="ODA66551.1"/>
    <property type="molecule type" value="Genomic_DNA"/>
</dbReference>
<evidence type="ECO:0000259" key="2">
    <source>
        <dbReference type="Pfam" id="PF01757"/>
    </source>
</evidence>
<gene>
    <name evidence="3" type="ORF">A7A08_02675</name>
</gene>
<dbReference type="STRING" id="1177755.A7A08_02675"/>
<evidence type="ECO:0000313" key="4">
    <source>
        <dbReference type="Proteomes" id="UP000095087"/>
    </source>
</evidence>
<keyword evidence="3" id="KW-0808">Transferase</keyword>
<keyword evidence="3" id="KW-0012">Acyltransferase</keyword>
<sequence length="368" mass="41089">MQLSSRHPPSKLYRARDHRYGAALAEGLPLHYHSLDGLRGLAAVTVLLSHFTNKTGILGGLLGHGAGKIGVAVFFVLSGHLMARLYMERPLGTTDCFEFFRNRFARIAPLYFLAVFVAFAWTKMTGHSSPFYAVNDETILEHLLFVRGQNVLWTIPVEVQFYAVFPLIWWLYRATGRAVLLWMLLAGLGVALLGFPQTPVLLGYILFFFVGVATIFVPELRASRTLDAVFAGLLVLYVLSFPVIRGLFGLPLDSVKSIWTSPIYMLLISSLLVVSLYSSLAKHVFGNRVATYLGMISYSIYLLHFPILHALADTSLIRQPYLFLAIFLSLTLIVATASYFLYERPLRNLIRQGDSAAVIRQPNVETAP</sequence>
<proteinExistence type="predicted"/>
<name>A0A1E2RWF7_9HYPH</name>
<dbReference type="PANTHER" id="PTHR23028:SF53">
    <property type="entry name" value="ACYL_TRANSF_3 DOMAIN-CONTAINING PROTEIN"/>
    <property type="match status" value="1"/>
</dbReference>
<accession>A0A1E2RWF7</accession>
<feature type="transmembrane region" description="Helical" evidence="1">
    <location>
        <begin position="201"/>
        <end position="217"/>
    </location>
</feature>
<dbReference type="AlphaFoldDB" id="A0A1E2RWF7"/>
<dbReference type="GO" id="GO:0000271">
    <property type="term" value="P:polysaccharide biosynthetic process"/>
    <property type="evidence" value="ECO:0007669"/>
    <property type="project" value="TreeGrafter"/>
</dbReference>
<evidence type="ECO:0000313" key="3">
    <source>
        <dbReference type="EMBL" id="ODA66551.1"/>
    </source>
</evidence>
<organism evidence="3 4">
    <name type="scientific">Methyloligella halotolerans</name>
    <dbReference type="NCBI Taxonomy" id="1177755"/>
    <lineage>
        <taxon>Bacteria</taxon>
        <taxon>Pseudomonadati</taxon>
        <taxon>Pseudomonadota</taxon>
        <taxon>Alphaproteobacteria</taxon>
        <taxon>Hyphomicrobiales</taxon>
        <taxon>Hyphomicrobiaceae</taxon>
        <taxon>Methyloligella</taxon>
    </lineage>
</organism>
<keyword evidence="1" id="KW-1133">Transmembrane helix</keyword>
<dbReference type="GO" id="GO:0016747">
    <property type="term" value="F:acyltransferase activity, transferring groups other than amino-acyl groups"/>
    <property type="evidence" value="ECO:0007669"/>
    <property type="project" value="InterPro"/>
</dbReference>
<keyword evidence="4" id="KW-1185">Reference proteome</keyword>
<keyword evidence="1" id="KW-0472">Membrane</keyword>
<feature type="transmembrane region" description="Helical" evidence="1">
    <location>
        <begin position="229"/>
        <end position="252"/>
    </location>
</feature>
<feature type="transmembrane region" description="Helical" evidence="1">
    <location>
        <begin position="258"/>
        <end position="277"/>
    </location>
</feature>
<reference evidence="3 4" key="1">
    <citation type="submission" date="2016-07" db="EMBL/GenBank/DDBJ databases">
        <title>Draft genome sequence of Methyloligella halotolerans C2T (VKM B-2706T=CCUG 61687T=DSM 25045T), a halotolerant polyhydroxybutyrate accumulating methylotroph.</title>
        <authorList>
            <person name="Vasilenko O.V."/>
            <person name="Doronina N.V."/>
            <person name="Poroshina M.N."/>
            <person name="Tarlachkov S.V."/>
            <person name="Trotsenko Y.A."/>
        </authorList>
    </citation>
    <scope>NUCLEOTIDE SEQUENCE [LARGE SCALE GENOMIC DNA]</scope>
    <source>
        <strain evidence="3 4">VKM B-2706</strain>
    </source>
</reference>
<feature type="transmembrane region" description="Helical" evidence="1">
    <location>
        <begin position="179"/>
        <end position="195"/>
    </location>
</feature>
<dbReference type="Proteomes" id="UP000095087">
    <property type="component" value="Unassembled WGS sequence"/>
</dbReference>
<dbReference type="PANTHER" id="PTHR23028">
    <property type="entry name" value="ACETYLTRANSFERASE"/>
    <property type="match status" value="1"/>
</dbReference>